<organism evidence="3">
    <name type="scientific">Brugia timori</name>
    <dbReference type="NCBI Taxonomy" id="42155"/>
    <lineage>
        <taxon>Eukaryota</taxon>
        <taxon>Metazoa</taxon>
        <taxon>Ecdysozoa</taxon>
        <taxon>Nematoda</taxon>
        <taxon>Chromadorea</taxon>
        <taxon>Rhabditida</taxon>
        <taxon>Spirurina</taxon>
        <taxon>Spiruromorpha</taxon>
        <taxon>Filarioidea</taxon>
        <taxon>Onchocercidae</taxon>
        <taxon>Brugia</taxon>
    </lineage>
</organism>
<reference evidence="1 2" key="2">
    <citation type="submission" date="2018-11" db="EMBL/GenBank/DDBJ databases">
        <authorList>
            <consortium name="Pathogen Informatics"/>
        </authorList>
    </citation>
    <scope>NUCLEOTIDE SEQUENCE [LARGE SCALE GENOMIC DNA]</scope>
</reference>
<keyword evidence="2" id="KW-1185">Reference proteome</keyword>
<dbReference type="Proteomes" id="UP000280834">
    <property type="component" value="Unassembled WGS sequence"/>
</dbReference>
<dbReference type="EMBL" id="UZAG01019141">
    <property type="protein sequence ID" value="VDO42528.1"/>
    <property type="molecule type" value="Genomic_DNA"/>
</dbReference>
<evidence type="ECO:0000313" key="1">
    <source>
        <dbReference type="EMBL" id="VDO42528.1"/>
    </source>
</evidence>
<protein>
    <submittedName>
        <fullName evidence="1 3">Uncharacterized protein</fullName>
    </submittedName>
</protein>
<evidence type="ECO:0000313" key="2">
    <source>
        <dbReference type="Proteomes" id="UP000280834"/>
    </source>
</evidence>
<proteinExistence type="predicted"/>
<name>A0A0R3R323_9BILA</name>
<sequence length="102" mass="11881">MNSNLSLAYFYCEISQHIILQHFQIILLSAEREHLVLYTKHSLNGKGLDEYAFRSLSFRCKQSIIRSQNSRILAEKTQTIGNRNQIIQQTSTLISVCEEFEE</sequence>
<dbReference type="WBParaSite" id="BTMF_0001441301-mRNA-1">
    <property type="protein sequence ID" value="BTMF_0001441301-mRNA-1"/>
    <property type="gene ID" value="BTMF_0001441301"/>
</dbReference>
<reference evidence="3" key="1">
    <citation type="submission" date="2017-02" db="UniProtKB">
        <authorList>
            <consortium name="WormBaseParasite"/>
        </authorList>
    </citation>
    <scope>IDENTIFICATION</scope>
</reference>
<evidence type="ECO:0000313" key="3">
    <source>
        <dbReference type="WBParaSite" id="BTMF_0001441301-mRNA-1"/>
    </source>
</evidence>
<accession>A0A0R3R323</accession>
<dbReference type="AlphaFoldDB" id="A0A0R3R323"/>
<gene>
    <name evidence="1" type="ORF">BTMF_LOCUS12410</name>
</gene>